<dbReference type="SUPFAM" id="SSF57424">
    <property type="entry name" value="LDL receptor-like module"/>
    <property type="match status" value="1"/>
</dbReference>
<dbReference type="FunFam" id="4.10.400.10:FF:000088">
    <property type="entry name" value="Heparan sulfate proteoglycan 2"/>
    <property type="match status" value="1"/>
</dbReference>
<dbReference type="InterPro" id="IPR036055">
    <property type="entry name" value="LDL_receptor-like_sf"/>
</dbReference>
<dbReference type="GeneTree" id="ENSGT01000000221839"/>
<dbReference type="SMART" id="SM00192">
    <property type="entry name" value="LDLa"/>
    <property type="match status" value="1"/>
</dbReference>
<reference evidence="7" key="1">
    <citation type="submission" date="2025-08" db="UniProtKB">
        <authorList>
            <consortium name="Ensembl"/>
        </authorList>
    </citation>
    <scope>IDENTIFICATION</scope>
</reference>
<feature type="disulfide bond" evidence="6">
    <location>
        <begin position="63"/>
        <end position="75"/>
    </location>
</feature>
<keyword evidence="5" id="KW-0325">Glycoprotein</keyword>
<proteinExistence type="predicted"/>
<dbReference type="PROSITE" id="PS50068">
    <property type="entry name" value="LDLRA_2"/>
    <property type="match status" value="1"/>
</dbReference>
<dbReference type="InterPro" id="IPR002172">
    <property type="entry name" value="LDrepeatLR_classA_rpt"/>
</dbReference>
<keyword evidence="3" id="KW-0677">Repeat</keyword>
<keyword evidence="2" id="KW-0732">Signal</keyword>
<accession>A0A8C0GZD9</accession>
<evidence type="ECO:0000256" key="6">
    <source>
        <dbReference type="PROSITE-ProRule" id="PRU00124"/>
    </source>
</evidence>
<dbReference type="Pfam" id="PF00057">
    <property type="entry name" value="Ldl_recept_a"/>
    <property type="match status" value="1"/>
</dbReference>
<dbReference type="CDD" id="cd00112">
    <property type="entry name" value="LDLa"/>
    <property type="match status" value="1"/>
</dbReference>
<evidence type="ECO:0000256" key="1">
    <source>
        <dbReference type="ARBA" id="ARBA00022536"/>
    </source>
</evidence>
<keyword evidence="1" id="KW-0245">EGF-like domain</keyword>
<organism evidence="7 8">
    <name type="scientific">Chelonoidis abingdonii</name>
    <name type="common">Abingdon island giant tortoise</name>
    <name type="synonym">Testudo abingdonii</name>
    <dbReference type="NCBI Taxonomy" id="106734"/>
    <lineage>
        <taxon>Eukaryota</taxon>
        <taxon>Metazoa</taxon>
        <taxon>Chordata</taxon>
        <taxon>Craniata</taxon>
        <taxon>Vertebrata</taxon>
        <taxon>Euteleostomi</taxon>
        <taxon>Archelosauria</taxon>
        <taxon>Testudinata</taxon>
        <taxon>Testudines</taxon>
        <taxon>Cryptodira</taxon>
        <taxon>Durocryptodira</taxon>
        <taxon>Testudinoidea</taxon>
        <taxon>Testudinidae</taxon>
        <taxon>Chelonoidis</taxon>
    </lineage>
</organism>
<evidence type="ECO:0000256" key="2">
    <source>
        <dbReference type="ARBA" id="ARBA00022729"/>
    </source>
</evidence>
<evidence type="ECO:0000256" key="4">
    <source>
        <dbReference type="ARBA" id="ARBA00023157"/>
    </source>
</evidence>
<sequence length="192" mass="19258">MGQAHGSALALVGGSCGAGLGTPLTSLLWAALTLSLPVSAGGPTTLAVPTVSLASPTGRPSACSAKQFSCGSGECLALEKRCDLHPDCQDGSDESSCGMCRTPAVGARPWGWAPLPPSWSQAAAPPSLCSWPGCCWRHWGKVESPSSPHCVGLSRGELAPALWQGEGNPAGGRPSGAVQLCAHPVPAPSLGQ</sequence>
<dbReference type="Ensembl" id="ENSCABT00000015604.1">
    <property type="protein sequence ID" value="ENSCABP00000014241.1"/>
    <property type="gene ID" value="ENSCABG00000010631.1"/>
</dbReference>
<dbReference type="Gene3D" id="4.10.400.10">
    <property type="entry name" value="Low-density Lipoprotein Receptor"/>
    <property type="match status" value="1"/>
</dbReference>
<feature type="disulfide bond" evidence="6">
    <location>
        <begin position="70"/>
        <end position="88"/>
    </location>
</feature>
<name>A0A8C0GZD9_CHEAB</name>
<feature type="disulfide bond" evidence="6">
    <location>
        <begin position="82"/>
        <end position="97"/>
    </location>
</feature>
<keyword evidence="8" id="KW-1185">Reference proteome</keyword>
<protein>
    <submittedName>
        <fullName evidence="7">Uncharacterized protein</fullName>
    </submittedName>
</protein>
<evidence type="ECO:0000256" key="5">
    <source>
        <dbReference type="ARBA" id="ARBA00023180"/>
    </source>
</evidence>
<dbReference type="AlphaFoldDB" id="A0A8C0GZD9"/>
<evidence type="ECO:0000313" key="7">
    <source>
        <dbReference type="Ensembl" id="ENSCABP00000014241.1"/>
    </source>
</evidence>
<dbReference type="Proteomes" id="UP000694404">
    <property type="component" value="Unplaced"/>
</dbReference>
<reference evidence="7" key="2">
    <citation type="submission" date="2025-09" db="UniProtKB">
        <authorList>
            <consortium name="Ensembl"/>
        </authorList>
    </citation>
    <scope>IDENTIFICATION</scope>
</reference>
<evidence type="ECO:0000313" key="8">
    <source>
        <dbReference type="Proteomes" id="UP000694404"/>
    </source>
</evidence>
<evidence type="ECO:0000256" key="3">
    <source>
        <dbReference type="ARBA" id="ARBA00022737"/>
    </source>
</evidence>
<dbReference type="GO" id="GO:0005737">
    <property type="term" value="C:cytoplasm"/>
    <property type="evidence" value="ECO:0007669"/>
    <property type="project" value="UniProtKB-ARBA"/>
</dbReference>
<keyword evidence="4 6" id="KW-1015">Disulfide bond</keyword>